<evidence type="ECO:0000313" key="3">
    <source>
        <dbReference type="EMBL" id="KZM96596.1"/>
    </source>
</evidence>
<dbReference type="Pfam" id="PF08646">
    <property type="entry name" value="Rep_fac-A_C"/>
    <property type="match status" value="1"/>
</dbReference>
<gene>
    <name evidence="3" type="ORF">DCAR_016042</name>
</gene>
<sequence length="447" mass="51107">MQEVSIFNKYDKVQQLHSERTEWTLRVRAQAVWKGINRQTQEFRGLNVIFIDDSNWRIHAFVSAKISVFFDDILKEGVIYTLSNFHVRDYGTEEKNRAVRFGKHIYFANHTQLVPEVDNITNIAPYAFDLFLIADARTLLNDTRFLIDTVGKLEDKNIETVHSKEDEKKVHIRFRISDERSYINVTFFGDLAVQFEKSVKEIKDADISVIISSAKVNEHEGILGLLNLICEEHLNKMTDPAYCVNTDEPLLDHTPPLISVEDIKKLTKDFIEKKVRCQITVKKVDEKSNWYDNVCSTCGVEVTTVDGRYRCVLCSRNVPFPDKRFRIATLCNDTTGLIAIVFPDDEIQRIIGKNAFELEDEVGDEKKFPTLLKNFEKKDYVITLTISERNVNKISNIYTATDISDPIEVLGNHSPTNEALVTPAKDPVVNPAKAPIVQNCDNITASV</sequence>
<dbReference type="PANTHER" id="PTHR47165:SF4">
    <property type="entry name" value="OS03G0429900 PROTEIN"/>
    <property type="match status" value="1"/>
</dbReference>
<dbReference type="InterPro" id="IPR012340">
    <property type="entry name" value="NA-bd_OB-fold"/>
</dbReference>
<dbReference type="InterPro" id="IPR013955">
    <property type="entry name" value="Rep_factor-A_C"/>
</dbReference>
<protein>
    <submittedName>
        <fullName evidence="3">Uncharacterized protein</fullName>
    </submittedName>
</protein>
<dbReference type="PANTHER" id="PTHR47165">
    <property type="entry name" value="OS03G0429900 PROTEIN"/>
    <property type="match status" value="1"/>
</dbReference>
<proteinExistence type="predicted"/>
<comment type="caution">
    <text evidence="3">The sequence shown here is derived from an EMBL/GenBank/DDBJ whole genome shotgun (WGS) entry which is preliminary data.</text>
</comment>
<accession>A0A164ZXZ3</accession>
<dbReference type="OMA" id="HSERTEW"/>
<feature type="domain" description="Replication protein A 70 kDa DNA-binding subunit B/D first OB fold" evidence="1">
    <location>
        <begin position="9"/>
        <end position="114"/>
    </location>
</feature>
<dbReference type="Gene3D" id="2.40.50.140">
    <property type="entry name" value="Nucleic acid-binding proteins"/>
    <property type="match status" value="3"/>
</dbReference>
<evidence type="ECO:0000259" key="2">
    <source>
        <dbReference type="Pfam" id="PF08646"/>
    </source>
</evidence>
<name>A0A164ZXZ3_DAUCS</name>
<dbReference type="EMBL" id="LNRQ01000004">
    <property type="protein sequence ID" value="KZM96596.1"/>
    <property type="molecule type" value="Genomic_DNA"/>
</dbReference>
<dbReference type="Gramene" id="KZM96596">
    <property type="protein sequence ID" value="KZM96596"/>
    <property type="gene ID" value="DCAR_016042"/>
</dbReference>
<feature type="domain" description="Replication factor A C-terminal" evidence="2">
    <location>
        <begin position="277"/>
        <end position="394"/>
    </location>
</feature>
<dbReference type="InterPro" id="IPR003871">
    <property type="entry name" value="RFA1B/D_OB_1st"/>
</dbReference>
<dbReference type="AlphaFoldDB" id="A0A164ZXZ3"/>
<evidence type="ECO:0000259" key="1">
    <source>
        <dbReference type="Pfam" id="PF02721"/>
    </source>
</evidence>
<dbReference type="SUPFAM" id="SSF50249">
    <property type="entry name" value="Nucleic acid-binding proteins"/>
    <property type="match status" value="3"/>
</dbReference>
<organism evidence="3">
    <name type="scientific">Daucus carota subsp. sativus</name>
    <name type="common">Carrot</name>
    <dbReference type="NCBI Taxonomy" id="79200"/>
    <lineage>
        <taxon>Eukaryota</taxon>
        <taxon>Viridiplantae</taxon>
        <taxon>Streptophyta</taxon>
        <taxon>Embryophyta</taxon>
        <taxon>Tracheophyta</taxon>
        <taxon>Spermatophyta</taxon>
        <taxon>Magnoliopsida</taxon>
        <taxon>eudicotyledons</taxon>
        <taxon>Gunneridae</taxon>
        <taxon>Pentapetalae</taxon>
        <taxon>asterids</taxon>
        <taxon>campanulids</taxon>
        <taxon>Apiales</taxon>
        <taxon>Apiaceae</taxon>
        <taxon>Apioideae</taxon>
        <taxon>Scandiceae</taxon>
        <taxon>Daucinae</taxon>
        <taxon>Daucus</taxon>
        <taxon>Daucus sect. Daucus</taxon>
    </lineage>
</organism>
<reference evidence="3" key="1">
    <citation type="journal article" date="2016" name="Nat. Genet.">
        <title>A high-quality carrot genome assembly provides new insights into carotenoid accumulation and asterid genome evolution.</title>
        <authorList>
            <person name="Iorizzo M."/>
            <person name="Ellison S."/>
            <person name="Senalik D."/>
            <person name="Zeng P."/>
            <person name="Satapoomin P."/>
            <person name="Huang J."/>
            <person name="Bowman M."/>
            <person name="Iovene M."/>
            <person name="Sanseverino W."/>
            <person name="Cavagnaro P."/>
            <person name="Yildiz M."/>
            <person name="Macko-Podgorni A."/>
            <person name="Moranska E."/>
            <person name="Grzebelus E."/>
            <person name="Grzebelus D."/>
            <person name="Ashrafi H."/>
            <person name="Zheng Z."/>
            <person name="Cheng S."/>
            <person name="Spooner D."/>
            <person name="Van Deynze A."/>
            <person name="Simon P."/>
        </authorList>
    </citation>
    <scope>NUCLEOTIDE SEQUENCE [LARGE SCALE GENOMIC DNA]</scope>
    <source>
        <tissue evidence="3">Leaf</tissue>
    </source>
</reference>
<dbReference type="Pfam" id="PF02721">
    <property type="entry name" value="DUF223"/>
    <property type="match status" value="1"/>
</dbReference>